<name>A0A1S8CRE1_9GAMM</name>
<accession>A0A1S8CRE1</accession>
<gene>
    <name evidence="1" type="ORF">BKE30_14015</name>
</gene>
<organism evidence="1 2">
    <name type="scientific">Alkanindiges hydrocarboniclasticus</name>
    <dbReference type="NCBI Taxonomy" id="1907941"/>
    <lineage>
        <taxon>Bacteria</taxon>
        <taxon>Pseudomonadati</taxon>
        <taxon>Pseudomonadota</taxon>
        <taxon>Gammaproteobacteria</taxon>
        <taxon>Moraxellales</taxon>
        <taxon>Moraxellaceae</taxon>
        <taxon>Alkanindiges</taxon>
    </lineage>
</organism>
<dbReference type="AlphaFoldDB" id="A0A1S8CRE1"/>
<comment type="caution">
    <text evidence="1">The sequence shown here is derived from an EMBL/GenBank/DDBJ whole genome shotgun (WGS) entry which is preliminary data.</text>
</comment>
<reference evidence="1 2" key="1">
    <citation type="submission" date="2016-10" db="EMBL/GenBank/DDBJ databases">
        <title>Draft Genome sequence of Alkanindiges sp. strain H1.</title>
        <authorList>
            <person name="Subhash Y."/>
            <person name="Lee S."/>
        </authorList>
    </citation>
    <scope>NUCLEOTIDE SEQUENCE [LARGE SCALE GENOMIC DNA]</scope>
    <source>
        <strain evidence="1 2">H1</strain>
    </source>
</reference>
<proteinExistence type="predicted"/>
<protein>
    <submittedName>
        <fullName evidence="1">Uncharacterized protein</fullName>
    </submittedName>
</protein>
<sequence length="90" mass="10364">MLTAQQSIRAIALYCDRNGLREYARRIGLDSVQASNVLIRHLKMRSGGQHNENSKAYLDKLVSVFIENDVDQVVIIKRQDVWDIFFLCPV</sequence>
<evidence type="ECO:0000313" key="2">
    <source>
        <dbReference type="Proteomes" id="UP000192132"/>
    </source>
</evidence>
<evidence type="ECO:0000313" key="1">
    <source>
        <dbReference type="EMBL" id="ONG37676.1"/>
    </source>
</evidence>
<keyword evidence="2" id="KW-1185">Reference proteome</keyword>
<dbReference type="Proteomes" id="UP000192132">
    <property type="component" value="Unassembled WGS sequence"/>
</dbReference>
<dbReference type="EMBL" id="MLCN01000047">
    <property type="protein sequence ID" value="ONG37676.1"/>
    <property type="molecule type" value="Genomic_DNA"/>
</dbReference>